<evidence type="ECO:0000259" key="4">
    <source>
        <dbReference type="Pfam" id="PF00557"/>
    </source>
</evidence>
<evidence type="ECO:0000256" key="3">
    <source>
        <dbReference type="RuleBase" id="RU000590"/>
    </source>
</evidence>
<proteinExistence type="inferred from homology"/>
<dbReference type="InterPro" id="IPR001131">
    <property type="entry name" value="Peptidase_M24B_aminopep-P_CS"/>
</dbReference>
<dbReference type="InterPro" id="IPR029149">
    <property type="entry name" value="Creatin/AminoP/Spt16_N"/>
</dbReference>
<dbReference type="GO" id="GO:0004177">
    <property type="term" value="F:aminopeptidase activity"/>
    <property type="evidence" value="ECO:0007669"/>
    <property type="project" value="UniProtKB-KW"/>
</dbReference>
<reference evidence="7" key="1">
    <citation type="submission" date="2016-10" db="EMBL/GenBank/DDBJ databases">
        <authorList>
            <person name="Varghese N."/>
            <person name="Submissions S."/>
        </authorList>
    </citation>
    <scope>NUCLEOTIDE SEQUENCE [LARGE SCALE GENOMIC DNA]</scope>
    <source>
        <strain evidence="7">CGMCC 1.10118</strain>
    </source>
</reference>
<feature type="domain" description="Creatinase N-terminal" evidence="5">
    <location>
        <begin position="6"/>
        <end position="91"/>
    </location>
</feature>
<dbReference type="SUPFAM" id="SSF53092">
    <property type="entry name" value="Creatinase/prolidase N-terminal domain"/>
    <property type="match status" value="1"/>
</dbReference>
<dbReference type="RefSeq" id="WP_089769436.1">
    <property type="nucleotide sequence ID" value="NZ_FNPB01000017.1"/>
</dbReference>
<dbReference type="Pfam" id="PF01321">
    <property type="entry name" value="Creatinase_N"/>
    <property type="match status" value="1"/>
</dbReference>
<sequence length="405" mass="43695">MDPDLAALDEYLADAGYDGYLVDAPGSDATQRYLSGFDAPDPFVTLYTPDSTAVLVSALEYGRAKTESQADDVSRLADYDYRSLAAKHGTHEAKARVVEAWLADRGVDAVATPERFPLGSADHLRERGIAVEPETADVVTEIRARKTPTEIEWIRATQRANEAAMAAANDLLTAATVQRAAAVDDGESAASPEDEVLVHDGEILTSERVKREIEATLLRNGCALDETIVACGAAAADPHDRGSGPLRPDEPIIVDIFPRSKTTRYHADMTRTFVKGEPTETIRQWFELTQAAMDAAFDVLEPGATGRAVHDAVCDVYEDAGWPTLRSDSTTGTGFIHSTGHGVGLEIHELPRLSPDGGELRPGQVVTVEPGLYDPAVGGMRLEDLVVVTEDGYENLTDYPFELTV</sequence>
<evidence type="ECO:0000259" key="5">
    <source>
        <dbReference type="Pfam" id="PF01321"/>
    </source>
</evidence>
<evidence type="ECO:0000313" key="7">
    <source>
        <dbReference type="Proteomes" id="UP000199170"/>
    </source>
</evidence>
<dbReference type="GO" id="GO:0046872">
    <property type="term" value="F:metal ion binding"/>
    <property type="evidence" value="ECO:0007669"/>
    <property type="project" value="UniProtKB-KW"/>
</dbReference>
<keyword evidence="7" id="KW-1185">Reference proteome</keyword>
<dbReference type="PANTHER" id="PTHR46112">
    <property type="entry name" value="AMINOPEPTIDASE"/>
    <property type="match status" value="1"/>
</dbReference>
<dbReference type="Pfam" id="PF00557">
    <property type="entry name" value="Peptidase_M24"/>
    <property type="match status" value="1"/>
</dbReference>
<name>A0A1H3K5L3_9EURY</name>
<keyword evidence="6" id="KW-0645">Protease</keyword>
<dbReference type="InterPro" id="IPR000587">
    <property type="entry name" value="Creatinase_N"/>
</dbReference>
<evidence type="ECO:0000256" key="1">
    <source>
        <dbReference type="ARBA" id="ARBA00022723"/>
    </source>
</evidence>
<evidence type="ECO:0000256" key="2">
    <source>
        <dbReference type="ARBA" id="ARBA00022801"/>
    </source>
</evidence>
<dbReference type="Gene3D" id="3.90.230.10">
    <property type="entry name" value="Creatinase/methionine aminopeptidase superfamily"/>
    <property type="match status" value="1"/>
</dbReference>
<dbReference type="STRING" id="660517.SAMN04487946_11747"/>
<accession>A0A1H3K5L3</accession>
<gene>
    <name evidence="6" type="ORF">SAMN04487946_11747</name>
</gene>
<organism evidence="6 7">
    <name type="scientific">Halobellus clavatus</name>
    <dbReference type="NCBI Taxonomy" id="660517"/>
    <lineage>
        <taxon>Archaea</taxon>
        <taxon>Methanobacteriati</taxon>
        <taxon>Methanobacteriota</taxon>
        <taxon>Stenosarchaea group</taxon>
        <taxon>Halobacteria</taxon>
        <taxon>Halobacteriales</taxon>
        <taxon>Haloferacaceae</taxon>
        <taxon>Halobellus</taxon>
    </lineage>
</organism>
<dbReference type="PROSITE" id="PS00491">
    <property type="entry name" value="PROLINE_PEPTIDASE"/>
    <property type="match status" value="1"/>
</dbReference>
<keyword evidence="1 3" id="KW-0479">Metal-binding</keyword>
<keyword evidence="6" id="KW-0031">Aminopeptidase</keyword>
<dbReference type="EMBL" id="FNPB01000017">
    <property type="protein sequence ID" value="SDY47453.1"/>
    <property type="molecule type" value="Genomic_DNA"/>
</dbReference>
<protein>
    <submittedName>
        <fullName evidence="6">Xaa-Pro aminopeptidase</fullName>
    </submittedName>
</protein>
<dbReference type="PANTHER" id="PTHR46112:SF2">
    <property type="entry name" value="XAA-PRO AMINOPEPTIDASE P-RELATED"/>
    <property type="match status" value="1"/>
</dbReference>
<dbReference type="OrthoDB" id="1346at2157"/>
<comment type="similarity">
    <text evidence="3">Belongs to the peptidase M24B family.</text>
</comment>
<evidence type="ECO:0000313" key="6">
    <source>
        <dbReference type="EMBL" id="SDY47453.1"/>
    </source>
</evidence>
<dbReference type="InterPro" id="IPR000994">
    <property type="entry name" value="Pept_M24"/>
</dbReference>
<feature type="domain" description="Peptidase M24" evidence="4">
    <location>
        <begin position="154"/>
        <end position="390"/>
    </location>
</feature>
<keyword evidence="2" id="KW-0378">Hydrolase</keyword>
<dbReference type="Gene3D" id="3.40.350.10">
    <property type="entry name" value="Creatinase/prolidase N-terminal domain"/>
    <property type="match status" value="1"/>
</dbReference>
<dbReference type="AlphaFoldDB" id="A0A1H3K5L3"/>
<dbReference type="InterPro" id="IPR036005">
    <property type="entry name" value="Creatinase/aminopeptidase-like"/>
</dbReference>
<dbReference type="InterPro" id="IPR050659">
    <property type="entry name" value="Peptidase_M24B"/>
</dbReference>
<dbReference type="SUPFAM" id="SSF55920">
    <property type="entry name" value="Creatinase/aminopeptidase"/>
    <property type="match status" value="1"/>
</dbReference>
<dbReference type="Proteomes" id="UP000199170">
    <property type="component" value="Unassembled WGS sequence"/>
</dbReference>